<dbReference type="SMART" id="SM00479">
    <property type="entry name" value="EXOIII"/>
    <property type="match status" value="1"/>
</dbReference>
<evidence type="ECO:0000256" key="4">
    <source>
        <dbReference type="ARBA" id="ARBA00025483"/>
    </source>
</evidence>
<keyword evidence="1" id="KW-0540">Nuclease</keyword>
<dbReference type="NCBIfam" id="TIGR00573">
    <property type="entry name" value="dnaq"/>
    <property type="match status" value="1"/>
</dbReference>
<dbReference type="AlphaFoldDB" id="A0A832A2F0"/>
<dbReference type="EMBL" id="DSTK01000039">
    <property type="protein sequence ID" value="HFK98263.1"/>
    <property type="molecule type" value="Genomic_DNA"/>
</dbReference>
<evidence type="ECO:0000313" key="7">
    <source>
        <dbReference type="EMBL" id="HFK98263.1"/>
    </source>
</evidence>
<dbReference type="Pfam" id="PF00929">
    <property type="entry name" value="RNase_T"/>
    <property type="match status" value="1"/>
</dbReference>
<dbReference type="InterPro" id="IPR013520">
    <property type="entry name" value="Ribonucl_H"/>
</dbReference>
<comment type="subunit">
    <text evidence="5">DNA polymerase III contains a core (composed of alpha, epsilon and theta chains) that associates with a tau subunit. This core dimerizes to form the POLIII' complex. PolIII' associates with the gamma complex (composed of gamma, delta, delta', psi and chi chains) and with the beta chain to form the complete DNA polymerase III complex.</text>
</comment>
<evidence type="ECO:0000256" key="5">
    <source>
        <dbReference type="ARBA" id="ARBA00026073"/>
    </source>
</evidence>
<sequence>MLVREATFVSVDVETTGLDVRRDEIIAVALVPIQAMKIRVRDAYYSMVKPQKYRVETMKYHGIGMDALRQAPTFQDIAQELLRRCDGILVGHCVNLDYQFLRRHFKNAGVSFQRDVVDIAEVEKWIGQKTSHRPTCDELSLDALITRYGLKEHYRHHALADAFFAAQIFQIQMTKHGVPGVEQLLELLKNQKLCDASFLF</sequence>
<comment type="caution">
    <text evidence="7">The sequence shown here is derived from an EMBL/GenBank/DDBJ whole genome shotgun (WGS) entry which is preliminary data.</text>
</comment>
<evidence type="ECO:0000256" key="1">
    <source>
        <dbReference type="ARBA" id="ARBA00022722"/>
    </source>
</evidence>
<dbReference type="CDD" id="cd06127">
    <property type="entry name" value="DEDDh"/>
    <property type="match status" value="1"/>
</dbReference>
<protein>
    <submittedName>
        <fullName evidence="7">3'-5' exonuclease</fullName>
    </submittedName>
</protein>
<dbReference type="InterPro" id="IPR006054">
    <property type="entry name" value="DnaQ"/>
</dbReference>
<gene>
    <name evidence="7" type="ORF">ENS06_13205</name>
</gene>
<dbReference type="PANTHER" id="PTHR30231:SF4">
    <property type="entry name" value="PROTEIN NEN2"/>
    <property type="match status" value="1"/>
</dbReference>
<dbReference type="GO" id="GO:0003677">
    <property type="term" value="F:DNA binding"/>
    <property type="evidence" value="ECO:0007669"/>
    <property type="project" value="InterPro"/>
</dbReference>
<dbReference type="PANTHER" id="PTHR30231">
    <property type="entry name" value="DNA POLYMERASE III SUBUNIT EPSILON"/>
    <property type="match status" value="1"/>
</dbReference>
<name>A0A832A2F0_9BACT</name>
<comment type="function">
    <text evidence="4">DNA polymerase III is a complex, multichain enzyme responsible for most of the replicative synthesis in bacteria. The epsilon subunit contain the editing function and is a proofreading 3'-5' exonuclease.</text>
</comment>
<dbReference type="GO" id="GO:0006260">
    <property type="term" value="P:DNA replication"/>
    <property type="evidence" value="ECO:0007669"/>
    <property type="project" value="InterPro"/>
</dbReference>
<organism evidence="7">
    <name type="scientific">Desulfacinum infernum</name>
    <dbReference type="NCBI Taxonomy" id="35837"/>
    <lineage>
        <taxon>Bacteria</taxon>
        <taxon>Pseudomonadati</taxon>
        <taxon>Thermodesulfobacteriota</taxon>
        <taxon>Syntrophobacteria</taxon>
        <taxon>Syntrophobacterales</taxon>
        <taxon>Syntrophobacteraceae</taxon>
        <taxon>Desulfacinum</taxon>
    </lineage>
</organism>
<dbReference type="GO" id="GO:0008408">
    <property type="term" value="F:3'-5' exonuclease activity"/>
    <property type="evidence" value="ECO:0007669"/>
    <property type="project" value="TreeGrafter"/>
</dbReference>
<dbReference type="FunFam" id="3.30.420.10:FF:000045">
    <property type="entry name" value="3'-5' exonuclease DinG"/>
    <property type="match status" value="1"/>
</dbReference>
<dbReference type="Gene3D" id="3.30.420.10">
    <property type="entry name" value="Ribonuclease H-like superfamily/Ribonuclease H"/>
    <property type="match status" value="1"/>
</dbReference>
<dbReference type="InterPro" id="IPR036397">
    <property type="entry name" value="RNaseH_sf"/>
</dbReference>
<evidence type="ECO:0000259" key="6">
    <source>
        <dbReference type="SMART" id="SM00479"/>
    </source>
</evidence>
<keyword evidence="3 7" id="KW-0269">Exonuclease</keyword>
<dbReference type="SUPFAM" id="SSF53098">
    <property type="entry name" value="Ribonuclease H-like"/>
    <property type="match status" value="1"/>
</dbReference>
<dbReference type="InterPro" id="IPR012337">
    <property type="entry name" value="RNaseH-like_sf"/>
</dbReference>
<reference evidence="7" key="1">
    <citation type="journal article" date="2020" name="mSystems">
        <title>Genome- and Community-Level Interaction Insights into Carbon Utilization and Element Cycling Functions of Hydrothermarchaeota in Hydrothermal Sediment.</title>
        <authorList>
            <person name="Zhou Z."/>
            <person name="Liu Y."/>
            <person name="Xu W."/>
            <person name="Pan J."/>
            <person name="Luo Z.H."/>
            <person name="Li M."/>
        </authorList>
    </citation>
    <scope>NUCLEOTIDE SEQUENCE [LARGE SCALE GENOMIC DNA]</scope>
    <source>
        <strain evidence="7">SpSt-456</strain>
    </source>
</reference>
<accession>A0A832A2F0</accession>
<dbReference type="GO" id="GO:0003887">
    <property type="term" value="F:DNA-directed DNA polymerase activity"/>
    <property type="evidence" value="ECO:0007669"/>
    <property type="project" value="InterPro"/>
</dbReference>
<proteinExistence type="predicted"/>
<keyword evidence="2" id="KW-0378">Hydrolase</keyword>
<evidence type="ECO:0000256" key="3">
    <source>
        <dbReference type="ARBA" id="ARBA00022839"/>
    </source>
</evidence>
<evidence type="ECO:0000256" key="2">
    <source>
        <dbReference type="ARBA" id="ARBA00022801"/>
    </source>
</evidence>
<dbReference type="GO" id="GO:0005829">
    <property type="term" value="C:cytosol"/>
    <property type="evidence" value="ECO:0007669"/>
    <property type="project" value="TreeGrafter"/>
</dbReference>
<feature type="domain" description="Exonuclease" evidence="6">
    <location>
        <begin position="7"/>
        <end position="178"/>
    </location>
</feature>